<keyword evidence="1" id="KW-0732">Signal</keyword>
<dbReference type="Proteomes" id="UP000198588">
    <property type="component" value="Unassembled WGS sequence"/>
</dbReference>
<organism evidence="2 3">
    <name type="scientific">Mesorhizobium qingshengii</name>
    <dbReference type="NCBI Taxonomy" id="1165689"/>
    <lineage>
        <taxon>Bacteria</taxon>
        <taxon>Pseudomonadati</taxon>
        <taxon>Pseudomonadota</taxon>
        <taxon>Alphaproteobacteria</taxon>
        <taxon>Hyphomicrobiales</taxon>
        <taxon>Phyllobacteriaceae</taxon>
        <taxon>Mesorhizobium</taxon>
    </lineage>
</organism>
<accession>A0A1G5ZKN1</accession>
<sequence>MNRLTKYAIAAALAVTGTVATVAASSAMPMAPLAPAAPALVEHVAWGCGPGWHPNPWGRCVPNRVVVYPRYHYRHGPAFYVWHPHRHWHRWHRW</sequence>
<dbReference type="RefSeq" id="WP_091584521.1">
    <property type="nucleotide sequence ID" value="NZ_FMXM01000021.1"/>
</dbReference>
<protein>
    <recommendedName>
        <fullName evidence="4">PXPV repeat-containing protein</fullName>
    </recommendedName>
</protein>
<reference evidence="2 3" key="1">
    <citation type="submission" date="2016-10" db="EMBL/GenBank/DDBJ databases">
        <authorList>
            <person name="de Groot N.N."/>
        </authorList>
    </citation>
    <scope>NUCLEOTIDE SEQUENCE [LARGE SCALE GENOMIC DNA]</scope>
    <source>
        <strain evidence="2 3">CGMCC 1.12097</strain>
    </source>
</reference>
<dbReference type="AlphaFoldDB" id="A0A1G5ZKN1"/>
<evidence type="ECO:0000313" key="3">
    <source>
        <dbReference type="Proteomes" id="UP000198588"/>
    </source>
</evidence>
<dbReference type="OrthoDB" id="8457022at2"/>
<proteinExistence type="predicted"/>
<dbReference type="InterPro" id="IPR058110">
    <property type="entry name" value="GCG_CRPN_dom"/>
</dbReference>
<evidence type="ECO:0008006" key="4">
    <source>
        <dbReference type="Google" id="ProtNLM"/>
    </source>
</evidence>
<gene>
    <name evidence="2" type="ORF">SAMN02927914_05350</name>
</gene>
<dbReference type="EMBL" id="FMXM01000021">
    <property type="protein sequence ID" value="SDA95162.1"/>
    <property type="molecule type" value="Genomic_DNA"/>
</dbReference>
<evidence type="ECO:0000256" key="1">
    <source>
        <dbReference type="SAM" id="SignalP"/>
    </source>
</evidence>
<feature type="chain" id="PRO_5011528606" description="PXPV repeat-containing protein" evidence="1">
    <location>
        <begin position="24"/>
        <end position="94"/>
    </location>
</feature>
<dbReference type="NCBIfam" id="NF047412">
    <property type="entry name" value="sig_GCG_CRPN_rpt"/>
    <property type="match status" value="1"/>
</dbReference>
<name>A0A1G5ZKN1_9HYPH</name>
<dbReference type="STRING" id="1165689.SAMN02927914_05350"/>
<evidence type="ECO:0000313" key="2">
    <source>
        <dbReference type="EMBL" id="SDA95162.1"/>
    </source>
</evidence>
<feature type="signal peptide" evidence="1">
    <location>
        <begin position="1"/>
        <end position="23"/>
    </location>
</feature>